<feature type="region of interest" description="Disordered" evidence="1">
    <location>
        <begin position="1"/>
        <end position="20"/>
    </location>
</feature>
<dbReference type="GO" id="GO:0030041">
    <property type="term" value="P:actin filament polymerization"/>
    <property type="evidence" value="ECO:0007669"/>
    <property type="project" value="TreeGrafter"/>
</dbReference>
<dbReference type="GO" id="GO:0005737">
    <property type="term" value="C:cytoplasm"/>
    <property type="evidence" value="ECO:0007669"/>
    <property type="project" value="TreeGrafter"/>
</dbReference>
<dbReference type="Proteomes" id="UP001381693">
    <property type="component" value="Unassembled WGS sequence"/>
</dbReference>
<gene>
    <name evidence="2" type="ORF">SK128_013443</name>
</gene>
<dbReference type="EMBL" id="JAXCGZ010022718">
    <property type="protein sequence ID" value="KAK7026094.1"/>
    <property type="molecule type" value="Genomic_DNA"/>
</dbReference>
<proteinExistence type="predicted"/>
<dbReference type="AlphaFoldDB" id="A0AAN8WBB5"/>
<sequence>MTLGEGFPTPEQCEQAPPLPQWDDFPSVFLPAENKGFSVDRFLSEDIDLSFDVEHPLPWHPPICDRLADNLPGIDDIPGIKERHALTTRNPDPHAIPYLMKYGEVEAEIGQRISSAMKKGVGPQWLLYNLAGLYWRVHGNLFNGIECLRKSISEAPEEWRDIPLVNTASLLYTAGHIDDALTLTLQAVQVADHEPETNFLLANLYCGKGNLTGAWHHYERVLAASPNHSAALQYLTALACHTRPPHAIRHLPTCQNQGATEEGVCTTDGGCQEPEDNGASGDEKTELEDMINIDLDNEGEEVEEEDSNSSPKVLLITESQTKVSSDPQGPDSAKMNKQIHVRIGLGTEDATLTAADADAETSPDGPAVEDDPLPDVLLRVRERVASPPPPPHVCDRANKLSDVKHFTSTWLSVSAKNIDLSEYLVPNVGSGVPLEEPICSGDLPASMHTLDHLAGIRHRSLLPHFPEMGLREALQTLADRSPVPVDQMSTRIARSLAKNETSWVVATAAALYWRVVGSGERAVDCLRHTLHHAPRNMKDIPLISLANILH</sequence>
<dbReference type="PANTHER" id="PTHR16091:SF1">
    <property type="entry name" value="TETRATRICOPEPTIDE REPEAT PROTEIN 17"/>
    <property type="match status" value="1"/>
</dbReference>
<accession>A0AAN8WBB5</accession>
<reference evidence="2 3" key="1">
    <citation type="submission" date="2023-11" db="EMBL/GenBank/DDBJ databases">
        <title>Halocaridina rubra genome assembly.</title>
        <authorList>
            <person name="Smith C."/>
        </authorList>
    </citation>
    <scope>NUCLEOTIDE SEQUENCE [LARGE SCALE GENOMIC DNA]</scope>
    <source>
        <strain evidence="2">EP-1</strain>
        <tissue evidence="2">Whole</tissue>
    </source>
</reference>
<dbReference type="InterPro" id="IPR011990">
    <property type="entry name" value="TPR-like_helical_dom_sf"/>
</dbReference>
<dbReference type="GO" id="GO:0015629">
    <property type="term" value="C:actin cytoskeleton"/>
    <property type="evidence" value="ECO:0007669"/>
    <property type="project" value="TreeGrafter"/>
</dbReference>
<comment type="caution">
    <text evidence="2">The sequence shown here is derived from an EMBL/GenBank/DDBJ whole genome shotgun (WGS) entry which is preliminary data.</text>
</comment>
<evidence type="ECO:0000313" key="2">
    <source>
        <dbReference type="EMBL" id="KAK7026094.1"/>
    </source>
</evidence>
<keyword evidence="3" id="KW-1185">Reference proteome</keyword>
<protein>
    <recommendedName>
        <fullName evidence="4">Tetratricopeptide repeat protein 17</fullName>
    </recommendedName>
</protein>
<evidence type="ECO:0000256" key="1">
    <source>
        <dbReference type="SAM" id="MobiDB-lite"/>
    </source>
</evidence>
<dbReference type="InterPro" id="IPR052630">
    <property type="entry name" value="TTC17"/>
</dbReference>
<dbReference type="Gene3D" id="1.25.40.10">
    <property type="entry name" value="Tetratricopeptide repeat domain"/>
    <property type="match status" value="1"/>
</dbReference>
<dbReference type="SUPFAM" id="SSF48452">
    <property type="entry name" value="TPR-like"/>
    <property type="match status" value="1"/>
</dbReference>
<feature type="non-terminal residue" evidence="2">
    <location>
        <position position="550"/>
    </location>
</feature>
<evidence type="ECO:0000313" key="3">
    <source>
        <dbReference type="Proteomes" id="UP001381693"/>
    </source>
</evidence>
<feature type="region of interest" description="Disordered" evidence="1">
    <location>
        <begin position="259"/>
        <end position="287"/>
    </location>
</feature>
<dbReference type="PANTHER" id="PTHR16091">
    <property type="entry name" value="TTC17 PROTEIN"/>
    <property type="match status" value="1"/>
</dbReference>
<evidence type="ECO:0008006" key="4">
    <source>
        <dbReference type="Google" id="ProtNLM"/>
    </source>
</evidence>
<name>A0AAN8WBB5_HALRR</name>
<organism evidence="2 3">
    <name type="scientific">Halocaridina rubra</name>
    <name type="common">Hawaiian red shrimp</name>
    <dbReference type="NCBI Taxonomy" id="373956"/>
    <lineage>
        <taxon>Eukaryota</taxon>
        <taxon>Metazoa</taxon>
        <taxon>Ecdysozoa</taxon>
        <taxon>Arthropoda</taxon>
        <taxon>Crustacea</taxon>
        <taxon>Multicrustacea</taxon>
        <taxon>Malacostraca</taxon>
        <taxon>Eumalacostraca</taxon>
        <taxon>Eucarida</taxon>
        <taxon>Decapoda</taxon>
        <taxon>Pleocyemata</taxon>
        <taxon>Caridea</taxon>
        <taxon>Atyoidea</taxon>
        <taxon>Atyidae</taxon>
        <taxon>Halocaridina</taxon>
    </lineage>
</organism>